<sequence length="123" mass="13706">MLIKVYQSPSIVNNRKPQESSRQDNFSNKDISTKRTKKVGITGKFGVRYGSSLRRQTKKLEVQQHAKYDCSFCGKRTTQRTATGIWKCKACNKTVAGGAYTVSTAAAATVRSTIRRLRDLAEA</sequence>
<keyword evidence="4" id="KW-0687">Ribonucleoprotein</keyword>
<dbReference type="EMBL" id="PKFO01000004">
    <property type="protein sequence ID" value="PVH20840.1"/>
    <property type="molecule type" value="Genomic_DNA"/>
</dbReference>
<evidence type="ECO:0000256" key="4">
    <source>
        <dbReference type="ARBA" id="ARBA00023274"/>
    </source>
</evidence>
<evidence type="ECO:0000256" key="5">
    <source>
        <dbReference type="SAM" id="MobiDB-lite"/>
    </source>
</evidence>
<feature type="region of interest" description="Disordered" evidence="5">
    <location>
        <begin position="1"/>
        <end position="34"/>
    </location>
</feature>
<dbReference type="InterPro" id="IPR011332">
    <property type="entry name" value="Ribosomal_zn-bd"/>
</dbReference>
<dbReference type="SUPFAM" id="SSF57829">
    <property type="entry name" value="Zn-binding ribosomal proteins"/>
    <property type="match status" value="1"/>
</dbReference>
<evidence type="ECO:0000256" key="1">
    <source>
        <dbReference type="ARBA" id="ARBA00008672"/>
    </source>
</evidence>
<dbReference type="RefSeq" id="XP_025341780.1">
    <property type="nucleotide sequence ID" value="XM_025487972.1"/>
</dbReference>
<dbReference type="Proteomes" id="UP000244309">
    <property type="component" value="Unassembled WGS sequence"/>
</dbReference>
<dbReference type="GO" id="GO:0003735">
    <property type="term" value="F:structural constituent of ribosome"/>
    <property type="evidence" value="ECO:0007669"/>
    <property type="project" value="InterPro"/>
</dbReference>
<dbReference type="PANTHER" id="PTHR48129">
    <property type="entry name" value="60S RIBOSOMAL PROTEIN L37A"/>
    <property type="match status" value="1"/>
</dbReference>
<dbReference type="FunFam" id="2.20.25.30:FF:000002">
    <property type="entry name" value="60S ribosomal protein L37a"/>
    <property type="match status" value="1"/>
</dbReference>
<dbReference type="InterPro" id="IPR002674">
    <property type="entry name" value="Ribosomal_eL43"/>
</dbReference>
<dbReference type="NCBIfam" id="TIGR00280">
    <property type="entry name" value="eL43_euk_arch"/>
    <property type="match status" value="1"/>
</dbReference>
<evidence type="ECO:0000256" key="3">
    <source>
        <dbReference type="ARBA" id="ARBA00022980"/>
    </source>
</evidence>
<dbReference type="OrthoDB" id="10258345at2759"/>
<organism evidence="6 7">
    <name type="scientific">Candidozyma haemuli</name>
    <dbReference type="NCBI Taxonomy" id="45357"/>
    <lineage>
        <taxon>Eukaryota</taxon>
        <taxon>Fungi</taxon>
        <taxon>Dikarya</taxon>
        <taxon>Ascomycota</taxon>
        <taxon>Saccharomycotina</taxon>
        <taxon>Pichiomycetes</taxon>
        <taxon>Metschnikowiaceae</taxon>
        <taxon>Candidozyma</taxon>
    </lineage>
</organism>
<keyword evidence="7" id="KW-1185">Reference proteome</keyword>
<keyword evidence="3 6" id="KW-0689">Ribosomal protein</keyword>
<accession>A0A2V1ARX8</accession>
<name>A0A2V1ARX8_9ASCO</name>
<evidence type="ECO:0000313" key="7">
    <source>
        <dbReference type="Proteomes" id="UP000244309"/>
    </source>
</evidence>
<evidence type="ECO:0000313" key="6">
    <source>
        <dbReference type="EMBL" id="PVH20840.1"/>
    </source>
</evidence>
<dbReference type="AlphaFoldDB" id="A0A2V1ARX8"/>
<dbReference type="GO" id="GO:0005840">
    <property type="term" value="C:ribosome"/>
    <property type="evidence" value="ECO:0007669"/>
    <property type="project" value="UniProtKB-KW"/>
</dbReference>
<dbReference type="Pfam" id="PF01780">
    <property type="entry name" value="Ribosomal_L37ae"/>
    <property type="match status" value="1"/>
</dbReference>
<dbReference type="VEuPathDB" id="FungiDB:CXQ85_004348"/>
<proteinExistence type="inferred from homology"/>
<comment type="caution">
    <text evidence="6">The sequence shown here is derived from an EMBL/GenBank/DDBJ whole genome shotgun (WGS) entry which is preliminary data.</text>
</comment>
<keyword evidence="2" id="KW-0862">Zinc</keyword>
<gene>
    <name evidence="6" type="ORF">CXQ85_004348</name>
</gene>
<reference evidence="6 7" key="1">
    <citation type="submission" date="2017-12" db="EMBL/GenBank/DDBJ databases">
        <title>Genome Sequence of a Multidrug-Resistant Candida haemulonii Isolate from a Patient with Chronic Leg Ulcers in Israel.</title>
        <authorList>
            <person name="Chow N.A."/>
            <person name="Gade L."/>
            <person name="Batra D."/>
            <person name="Rowe L.A."/>
            <person name="Ben-Ami R."/>
            <person name="Loparev V.N."/>
            <person name="Litvintseva A.P."/>
        </authorList>
    </citation>
    <scope>NUCLEOTIDE SEQUENCE [LARGE SCALE GENOMIC DNA]</scope>
    <source>
        <strain evidence="6 7">B11899</strain>
    </source>
</reference>
<comment type="similarity">
    <text evidence="1">Belongs to the eukaryotic ribosomal protein eL43 family.</text>
</comment>
<dbReference type="STRING" id="45357.A0A2V1ARX8"/>
<dbReference type="PANTHER" id="PTHR48129:SF1">
    <property type="entry name" value="LARGE RIBOSOMAL SUBUNIT PROTEIN EL43"/>
    <property type="match status" value="1"/>
</dbReference>
<protein>
    <submittedName>
        <fullName evidence="6">60S ribosomal protein L43</fullName>
    </submittedName>
</protein>
<dbReference type="GO" id="GO:0006412">
    <property type="term" value="P:translation"/>
    <property type="evidence" value="ECO:0007669"/>
    <property type="project" value="InterPro"/>
</dbReference>
<dbReference type="NCBIfam" id="NF003058">
    <property type="entry name" value="PRK03976.1"/>
    <property type="match status" value="1"/>
</dbReference>
<dbReference type="GO" id="GO:1990904">
    <property type="term" value="C:ribonucleoprotein complex"/>
    <property type="evidence" value="ECO:0007669"/>
    <property type="project" value="UniProtKB-KW"/>
</dbReference>
<evidence type="ECO:0000256" key="2">
    <source>
        <dbReference type="ARBA" id="ARBA00022833"/>
    </source>
</evidence>
<dbReference type="Gene3D" id="2.20.25.30">
    <property type="match status" value="1"/>
</dbReference>
<dbReference type="InterPro" id="IPR050522">
    <property type="entry name" value="Ribosomal_protein_eL43"/>
</dbReference>
<dbReference type="InterPro" id="IPR011331">
    <property type="entry name" value="Ribosomal_eL37/eL43"/>
</dbReference>
<dbReference type="HAMAP" id="MF_00327">
    <property type="entry name" value="Ribosomal_eL43"/>
    <property type="match status" value="1"/>
</dbReference>
<dbReference type="GeneID" id="37009678"/>